<dbReference type="eggNOG" id="ENOG502SNZF">
    <property type="taxonomic scope" value="Eukaryota"/>
</dbReference>
<proteinExistence type="predicted"/>
<dbReference type="OrthoDB" id="4499271at2759"/>
<organism evidence="2 3">
    <name type="scientific">Ophiostoma piceae (strain UAMH 11346)</name>
    <name type="common">Sap stain fungus</name>
    <dbReference type="NCBI Taxonomy" id="1262450"/>
    <lineage>
        <taxon>Eukaryota</taxon>
        <taxon>Fungi</taxon>
        <taxon>Dikarya</taxon>
        <taxon>Ascomycota</taxon>
        <taxon>Pezizomycotina</taxon>
        <taxon>Sordariomycetes</taxon>
        <taxon>Sordariomycetidae</taxon>
        <taxon>Ophiostomatales</taxon>
        <taxon>Ophiostomataceae</taxon>
        <taxon>Ophiostoma</taxon>
    </lineage>
</organism>
<feature type="region of interest" description="Disordered" evidence="1">
    <location>
        <begin position="75"/>
        <end position="94"/>
    </location>
</feature>
<evidence type="ECO:0000313" key="2">
    <source>
        <dbReference type="EMBL" id="EPE02913.1"/>
    </source>
</evidence>
<evidence type="ECO:0000313" key="3">
    <source>
        <dbReference type="Proteomes" id="UP000016923"/>
    </source>
</evidence>
<name>S3C9M7_OPHP1</name>
<dbReference type="OMA" id="HYMSWAS"/>
<sequence length="250" mass="27648">MAIKDLEALVASISHALNAARIPCVLWGHCLLQVHGVPTIVGSIDFVIPDDLLQAGARVLTDVALAQDTLLTPCPNPTDCSKTAPNRPTPPPSFHNHLEGSDASVGLYLQRDTLWFLPPLNSMRDRLLSPATQQLPPPFILASDQTTLPPWRPGRASGFFKPGQSPVVVPKAHVLLEAFMRIYARDVGTVIGSFALTMIAYMELYVDEDGFLDVDQLPDHLKELYCERRNDKKPVRQWTQELKETLGQNP</sequence>
<dbReference type="Proteomes" id="UP000016923">
    <property type="component" value="Unassembled WGS sequence"/>
</dbReference>
<evidence type="ECO:0000256" key="1">
    <source>
        <dbReference type="SAM" id="MobiDB-lite"/>
    </source>
</evidence>
<reference evidence="2 3" key="1">
    <citation type="journal article" date="2013" name="BMC Genomics">
        <title>The genome and transcriptome of the pine saprophyte Ophiostoma piceae, and a comparison with the bark beetle-associated pine pathogen Grosmannia clavigera.</title>
        <authorList>
            <person name="Haridas S."/>
            <person name="Wang Y."/>
            <person name="Lim L."/>
            <person name="Massoumi Alamouti S."/>
            <person name="Jackman S."/>
            <person name="Docking R."/>
            <person name="Robertson G."/>
            <person name="Birol I."/>
            <person name="Bohlmann J."/>
            <person name="Breuil C."/>
        </authorList>
    </citation>
    <scope>NUCLEOTIDE SEQUENCE [LARGE SCALE GENOMIC DNA]</scope>
    <source>
        <strain evidence="2 3">UAMH 11346</strain>
    </source>
</reference>
<protein>
    <submittedName>
        <fullName evidence="2">Thioredoxin reductase</fullName>
    </submittedName>
</protein>
<dbReference type="HOGENOM" id="CLU_075141_1_0_1"/>
<accession>S3C9M7</accession>
<dbReference type="EMBL" id="KE148172">
    <property type="protein sequence ID" value="EPE02913.1"/>
    <property type="molecule type" value="Genomic_DNA"/>
</dbReference>
<dbReference type="AlphaFoldDB" id="S3C9M7"/>
<keyword evidence="3" id="KW-1185">Reference proteome</keyword>
<dbReference type="VEuPathDB" id="FungiDB:F503_08790"/>
<gene>
    <name evidence="2" type="ORF">F503_08790</name>
</gene>